<feature type="compositionally biased region" description="Acidic residues" evidence="1">
    <location>
        <begin position="280"/>
        <end position="298"/>
    </location>
</feature>
<feature type="compositionally biased region" description="Low complexity" evidence="1">
    <location>
        <begin position="257"/>
        <end position="279"/>
    </location>
</feature>
<dbReference type="EMBL" id="BAAADU010000002">
    <property type="protein sequence ID" value="GAA0643717.1"/>
    <property type="molecule type" value="Genomic_DNA"/>
</dbReference>
<comment type="caution">
    <text evidence="2">The sequence shown here is derived from an EMBL/GenBank/DDBJ whole genome shotgun (WGS) entry which is preliminary data.</text>
</comment>
<sequence>MSSNSTPDDRPSREVAWRVFAAEFDDADFSYAESDEERAPNYVVTPTGARVNRLFVVGVLTEVEQVSDDVLRARIVDPTGAFVVYAGQYQPDALASLERLDAPAFVAITGKARTFEPEDADTVYTSVRPESISEVDADTRDRWVVRTAEQTAERVGVFADALGREERGTDLRNALSEAGVRPDLAAGVPLAIDHYGTTETYLDDLCTVARQAAEVVAGDRDEVAATTPAPDAGGAVDTDLSADLDDETETTAETEPAEPATESESAPESEPVSEPTTTESEPESDAASEPVAEQDSESETVSAVEAEPDAADAGDVGTTEELAESTAPEPEAVEPEPEESESLGDFETGTDEMYEFDEEEREEIEEEFDMDFSTGDDIPEAGEAGIEPEAADPDESEDSFESEAADEEESDAFEGDLEDFVVDTMDDLDDGDGVDRDEVIRTVVEATDEDPGDVEDAIQSALMSGRCYESGEDTLKAI</sequence>
<dbReference type="RefSeq" id="WP_227262087.1">
    <property type="nucleotide sequence ID" value="NZ_BAAADU010000002.1"/>
</dbReference>
<organism evidence="2 3">
    <name type="scientific">Salarchaeum japonicum</name>
    <dbReference type="NCBI Taxonomy" id="555573"/>
    <lineage>
        <taxon>Archaea</taxon>
        <taxon>Methanobacteriati</taxon>
        <taxon>Methanobacteriota</taxon>
        <taxon>Stenosarchaea group</taxon>
        <taxon>Halobacteria</taxon>
        <taxon>Halobacteriales</taxon>
        <taxon>Halobacteriaceae</taxon>
    </lineage>
</organism>
<feature type="compositionally biased region" description="Acidic residues" evidence="1">
    <location>
        <begin position="240"/>
        <end position="256"/>
    </location>
</feature>
<evidence type="ECO:0000256" key="1">
    <source>
        <dbReference type="SAM" id="MobiDB-lite"/>
    </source>
</evidence>
<evidence type="ECO:0000313" key="3">
    <source>
        <dbReference type="Proteomes" id="UP001500194"/>
    </source>
</evidence>
<feature type="compositionally biased region" description="Acidic residues" evidence="1">
    <location>
        <begin position="331"/>
        <end position="370"/>
    </location>
</feature>
<feature type="compositionally biased region" description="Low complexity" evidence="1">
    <location>
        <begin position="224"/>
        <end position="239"/>
    </location>
</feature>
<evidence type="ECO:0008006" key="4">
    <source>
        <dbReference type="Google" id="ProtNLM"/>
    </source>
</evidence>
<accession>A0AAV3SY28</accession>
<dbReference type="GeneID" id="68572699"/>
<protein>
    <recommendedName>
        <fullName evidence="4">Rpa-associated protein</fullName>
    </recommendedName>
</protein>
<gene>
    <name evidence="2" type="ORF">GCM10009019_01910</name>
</gene>
<keyword evidence="3" id="KW-1185">Reference proteome</keyword>
<name>A0AAV3SY28_9EURY</name>
<proteinExistence type="predicted"/>
<feature type="compositionally biased region" description="Acidic residues" evidence="1">
    <location>
        <begin position="389"/>
        <end position="418"/>
    </location>
</feature>
<dbReference type="Proteomes" id="UP001500194">
    <property type="component" value="Unassembled WGS sequence"/>
</dbReference>
<dbReference type="AlphaFoldDB" id="A0AAV3SY28"/>
<feature type="region of interest" description="Disordered" evidence="1">
    <location>
        <begin position="219"/>
        <end position="418"/>
    </location>
</feature>
<evidence type="ECO:0000313" key="2">
    <source>
        <dbReference type="EMBL" id="GAA0643717.1"/>
    </source>
</evidence>
<reference evidence="2 3" key="1">
    <citation type="journal article" date="2019" name="Int. J. Syst. Evol. Microbiol.">
        <title>The Global Catalogue of Microorganisms (GCM) 10K type strain sequencing project: providing services to taxonomists for standard genome sequencing and annotation.</title>
        <authorList>
            <consortium name="The Broad Institute Genomics Platform"/>
            <consortium name="The Broad Institute Genome Sequencing Center for Infectious Disease"/>
            <person name="Wu L."/>
            <person name="Ma J."/>
        </authorList>
    </citation>
    <scope>NUCLEOTIDE SEQUENCE [LARGE SCALE GENOMIC DNA]</scope>
    <source>
        <strain evidence="2 3">JCM 16327</strain>
    </source>
</reference>